<evidence type="ECO:0000313" key="1">
    <source>
        <dbReference type="EMBL" id="ANB51139.1"/>
    </source>
</evidence>
<dbReference type="KEGG" id="vg:80513501"/>
<dbReference type="RefSeq" id="YP_010776890.1">
    <property type="nucleotide sequence ID" value="NC_075034.1"/>
</dbReference>
<dbReference type="SUPFAM" id="SSF48403">
    <property type="entry name" value="Ankyrin repeat"/>
    <property type="match status" value="1"/>
</dbReference>
<organism evidence="1 2">
    <name type="scientific">Powai lake megavirus</name>
    <dbReference type="NCBI Taxonomy" id="1842663"/>
    <lineage>
        <taxon>Viruses</taxon>
        <taxon>Varidnaviria</taxon>
        <taxon>Bamfordvirae</taxon>
        <taxon>Nucleocytoviricota</taxon>
        <taxon>Megaviricetes</taxon>
        <taxon>Imitervirales</taxon>
        <taxon>Mimiviridae</taxon>
        <taxon>Megamimivirinae</taxon>
        <taxon>Megavirus</taxon>
        <taxon>Megavirus powaiense</taxon>
    </lineage>
</organism>
<protein>
    <submittedName>
        <fullName evidence="1">Putative ankyrin repeat protein</fullName>
    </submittedName>
</protein>
<dbReference type="InterPro" id="IPR002110">
    <property type="entry name" value="Ankyrin_rpt"/>
</dbReference>
<evidence type="ECO:0000313" key="2">
    <source>
        <dbReference type="Proteomes" id="UP000241365"/>
    </source>
</evidence>
<accession>A0A160ER38</accession>
<dbReference type="SMART" id="SM00248">
    <property type="entry name" value="ANK"/>
    <property type="match status" value="3"/>
</dbReference>
<dbReference type="InterPro" id="IPR036770">
    <property type="entry name" value="Ankyrin_rpt-contain_sf"/>
</dbReference>
<reference evidence="1 2" key="1">
    <citation type="journal article" date="2016" name="Genome Announc.">
        <title>Complete Genome Sequence of a New Megavirus Family Member Isolated from an Inland Water Lake for the First Time in India.</title>
        <authorList>
            <person name="Chatterjee A."/>
            <person name="Ali F."/>
            <person name="Bange D."/>
            <person name="Kondabagil K."/>
        </authorList>
    </citation>
    <scope>NUCLEOTIDE SEQUENCE [LARGE SCALE GENOMIC DNA]</scope>
    <source>
        <strain evidence="1">1</strain>
    </source>
</reference>
<dbReference type="GeneID" id="80513501"/>
<keyword evidence="2" id="KW-1185">Reference proteome</keyword>
<sequence>MDLFEYSFELPKRFFENTNPNIINILNSYIHTVYHDEYDRYYVVQYIDDMKNIYYVDDFNSKEIYYLIYLSLTISRTEIVCELLDIYQDVNVSDYNNVLLNLACHRGQYPVISRLINAGVDVTCNNNIAIKLASLMCNNIYTYQANDIIMTLEILLDNGADIHVDNEFILCNASHNIYVFKYLLQLNYKYDVTIRDNYCLQKCVHNYFNNMINYFDKLKGQEFSSIVKNGENVLFDANKNEFVVSDVIKILLDLGADVNCHNGYIINDIVKYRDKYLIELFIKYGANMSLLNVDSLLNIIKMMDCDIIKLLMENGVDFSKLNNEPIKNSQKINTANLLLEIGLNLEKVFELI</sequence>
<dbReference type="EMBL" id="KU877344">
    <property type="protein sequence ID" value="ANB51139.1"/>
    <property type="molecule type" value="Genomic_DNA"/>
</dbReference>
<dbReference type="Gene3D" id="1.25.40.20">
    <property type="entry name" value="Ankyrin repeat-containing domain"/>
    <property type="match status" value="2"/>
</dbReference>
<name>A0A160ER38_9VIRU</name>
<proteinExistence type="predicted"/>
<dbReference type="Proteomes" id="UP000241365">
    <property type="component" value="Segment"/>
</dbReference>